<keyword evidence="4 5" id="KW-0720">Serine protease</keyword>
<proteinExistence type="inferred from homology"/>
<dbReference type="Gene3D" id="3.40.50.200">
    <property type="entry name" value="Peptidase S8/S53 domain"/>
    <property type="match status" value="1"/>
</dbReference>
<evidence type="ECO:0000313" key="7">
    <source>
        <dbReference type="EMBL" id="QRR02328.1"/>
    </source>
</evidence>
<keyword evidence="2 5" id="KW-0645">Protease</keyword>
<dbReference type="SUPFAM" id="SSF49785">
    <property type="entry name" value="Galactose-binding domain-like"/>
    <property type="match status" value="1"/>
</dbReference>
<comment type="similarity">
    <text evidence="1 5">Belongs to the peptidase S8 family.</text>
</comment>
<dbReference type="InterPro" id="IPR000209">
    <property type="entry name" value="Peptidase_S8/S53_dom"/>
</dbReference>
<dbReference type="PRINTS" id="PR00723">
    <property type="entry name" value="SUBTILISIN"/>
</dbReference>
<protein>
    <submittedName>
        <fullName evidence="7">S8 family serine peptidase</fullName>
    </submittedName>
</protein>
<dbReference type="InterPro" id="IPR008979">
    <property type="entry name" value="Galactose-bd-like_sf"/>
</dbReference>
<dbReference type="PANTHER" id="PTHR43399">
    <property type="entry name" value="SUBTILISIN-RELATED"/>
    <property type="match status" value="1"/>
</dbReference>
<dbReference type="InterPro" id="IPR034058">
    <property type="entry name" value="TagA/B/C/D_pept_dom"/>
</dbReference>
<dbReference type="InterPro" id="IPR023828">
    <property type="entry name" value="Peptidase_S8_Ser-AS"/>
</dbReference>
<dbReference type="EMBL" id="CP056775">
    <property type="protein sequence ID" value="QRR02328.1"/>
    <property type="molecule type" value="Genomic_DNA"/>
</dbReference>
<feature type="active site" description="Charge relay system" evidence="5">
    <location>
        <position position="248"/>
    </location>
</feature>
<dbReference type="Gene3D" id="2.60.40.10">
    <property type="entry name" value="Immunoglobulins"/>
    <property type="match status" value="1"/>
</dbReference>
<evidence type="ECO:0000256" key="4">
    <source>
        <dbReference type="ARBA" id="ARBA00022825"/>
    </source>
</evidence>
<feature type="active site" description="Charge relay system" evidence="5">
    <location>
        <position position="273"/>
    </location>
</feature>
<evidence type="ECO:0000256" key="3">
    <source>
        <dbReference type="ARBA" id="ARBA00022801"/>
    </source>
</evidence>
<dbReference type="Gene3D" id="2.60.120.380">
    <property type="match status" value="1"/>
</dbReference>
<sequence>MNWKYIYHTLITCMLAQLPTRAQAPADYSIHLRGGTFTPENNLVNAPGLRLASLQSPGDSIAFCILQFEKILTQAEKSSLAASGVYILDYIPNLAYSALVRTNTSANTLTTMRGRAIVPLQPEQKMAPALVAGQVPPHAASVPGQVDVWISFPKIYTAMQVRSRLLAAGFTILSDKHQAYHILELRVPADRLRALAALPLVTYVQPVPSADKGFNNKTTANARANILSSSLPGGRNLHGEGVVIGIGDDSNPLQHVDFNGRIINRNPADGGSHGIHVMGTLAGAGIMNERYTGFAPKATLVVQEFSKILANTAAYVQDYGMVVTNNSYGGDDNDCSTFGTYDLYAQMLDEQAFRFPHLQHVFAAGNSGNITCSPYPAGFGNILSGYQTAKNVITVGSTSETGTVASGSSRGPVRDGRLKPEITAQGINITSTIPVNLYGNATGTSMAAPAVAGGLGLLYQRYRQLHQGADPRNALMKALICNAGTDKGNEGPDFRYGYGWLNLARALEMMEAGWYRNDSVAHQQTQVHTIAVPVGTAQLKVMLYWNDPAGNLLSAQNLVHDLDLSITDPYSATTLPRLPDPAPGNVSNVAATGADHINNMEQVVIDNPASGTYTVKVAGTSVAQHPMQEYVVVYDILPNVTRLTYPIGNERLKDGDAFYISWDANGNGNGTFTVQYSLNNGAQWTTIAQNLAPGIRQVAWTIPANTRSDQARVRVTDNGSGNTSVSEPFTILGVPTLTLSAGQCEGYAAIDWTQVAGATDYEVMLLNKGEMLPVTVTAGTSYVFSGLSKDSTYYFAVRARLNGKPGRRALAISRKPDSGTCTGTISDNDLAVSAVIFPAGSGRLLTSSALSSNAFIKIKIKNLDDADHAGPVQAGFFLNGVAGPLETISPAIEKGKTYDHTFASSVNLAAAGTYVLKVYVKKAGDAVAVNDTLTRIFRQLGNPAVVLPFTDNFEALAPQSVGAGQQGLAGSDRYDFTATTDAGRLRTFVNTGIAASGSRALTLDANRFYSAGNAGYLWGTFNLSNYSIAGSDVRFGFKYKNHGQKSNAANKVWIRGKDTDPWIEAYDLFASQNTPADGYKTSPGIEVSNLLFQNNQNFSSSFQVRLGQWGNTLTADSSSGAGYSFDDFELFTVTNDIQLLAIQHPGADACALDNAAEITVQVRNSSATDLTNIPVSYRIDDGQVISELVPSIPKRTTISFTFSAKANLAAYGKHRVRVWSSLGSDTFADNDSTGVELYNAPVVTAFPYEQSFESGDGYWHSAGRNSSWAYGTPGSPKITQAASGTKTWKTNLTGKYNDREDSYLYSPCFDIAGMQYPYIDFNLALDIEDCDPDPCDFLYLEYSGDGGAWTRLGTEGSGVNWYNKTYSGAGVWSIKDEVQWRRAGMRLPQGLSGIRFRFVFHSDGYTGYEGVAIDDIRVYNNTALPVNLLAFTAEKKLSEAGEAAFLKWQTAQEQNFDHFVVEVAAGDTAYLAGHFRVIGRVAGGRSAYAFEHRGTAQSGRNYYRLQMVDKDSSSAYSQVRVLDFRSTPEWIALPNPASGEFFVQGTAKAGEKVLIQVYDAAGKQRRKQQFTALGGRQFFRMDLTGADCPEGLYMLEVLAGREKYVLKVLKVH</sequence>
<name>A0ABX7IB26_9BACT</name>
<dbReference type="SUPFAM" id="SSF49265">
    <property type="entry name" value="Fibronectin type III"/>
    <property type="match status" value="1"/>
</dbReference>
<evidence type="ECO:0000256" key="2">
    <source>
        <dbReference type="ARBA" id="ARBA00022670"/>
    </source>
</evidence>
<feature type="active site" description="Charge relay system" evidence="5">
    <location>
        <position position="445"/>
    </location>
</feature>
<dbReference type="PROSITE" id="PS00138">
    <property type="entry name" value="SUBTILASE_SER"/>
    <property type="match status" value="1"/>
</dbReference>
<gene>
    <name evidence="7" type="ORF">HWI92_16140</name>
</gene>
<organism evidence="7 8">
    <name type="scientific">Dyadobacter sandarakinus</name>
    <dbReference type="NCBI Taxonomy" id="2747268"/>
    <lineage>
        <taxon>Bacteria</taxon>
        <taxon>Pseudomonadati</taxon>
        <taxon>Bacteroidota</taxon>
        <taxon>Cytophagia</taxon>
        <taxon>Cytophagales</taxon>
        <taxon>Spirosomataceae</taxon>
        <taxon>Dyadobacter</taxon>
    </lineage>
</organism>
<dbReference type="CDD" id="cd00063">
    <property type="entry name" value="FN3"/>
    <property type="match status" value="1"/>
</dbReference>
<keyword evidence="3 5" id="KW-0378">Hydrolase</keyword>
<dbReference type="Proteomes" id="UP000612680">
    <property type="component" value="Chromosome"/>
</dbReference>
<dbReference type="InterPro" id="IPR013783">
    <property type="entry name" value="Ig-like_fold"/>
</dbReference>
<evidence type="ECO:0000313" key="8">
    <source>
        <dbReference type="Proteomes" id="UP000612680"/>
    </source>
</evidence>
<dbReference type="PANTHER" id="PTHR43399:SF4">
    <property type="entry name" value="CELL WALL-ASSOCIATED PROTEASE"/>
    <property type="match status" value="1"/>
</dbReference>
<dbReference type="PROSITE" id="PS51892">
    <property type="entry name" value="SUBTILASE"/>
    <property type="match status" value="1"/>
</dbReference>
<keyword evidence="8" id="KW-1185">Reference proteome</keyword>
<reference evidence="7 8" key="1">
    <citation type="submission" date="2020-06" db="EMBL/GenBank/DDBJ databases">
        <title>Dyadobacter sandarakinus sp. nov., isolated from the soil of the Arctic Yellow River Station.</title>
        <authorList>
            <person name="Zhang Y."/>
            <person name="Peng F."/>
        </authorList>
    </citation>
    <scope>NUCLEOTIDE SEQUENCE [LARGE SCALE GENOMIC DNA]</scope>
    <source>
        <strain evidence="7 8">Q3-56</strain>
    </source>
</reference>
<dbReference type="InterPro" id="IPR003961">
    <property type="entry name" value="FN3_dom"/>
</dbReference>
<dbReference type="InterPro" id="IPR036116">
    <property type="entry name" value="FN3_sf"/>
</dbReference>
<evidence type="ECO:0000256" key="1">
    <source>
        <dbReference type="ARBA" id="ARBA00011073"/>
    </source>
</evidence>
<dbReference type="InterPro" id="IPR036852">
    <property type="entry name" value="Peptidase_S8/S53_dom_sf"/>
</dbReference>
<dbReference type="InterPro" id="IPR026444">
    <property type="entry name" value="Secre_tail"/>
</dbReference>
<dbReference type="Gene3D" id="2.60.120.260">
    <property type="entry name" value="Galactose-binding domain-like"/>
    <property type="match status" value="1"/>
</dbReference>
<evidence type="ECO:0000259" key="6">
    <source>
        <dbReference type="Pfam" id="PF00082"/>
    </source>
</evidence>
<accession>A0ABX7IB26</accession>
<dbReference type="NCBIfam" id="TIGR04183">
    <property type="entry name" value="Por_Secre_tail"/>
    <property type="match status" value="1"/>
</dbReference>
<evidence type="ECO:0000256" key="5">
    <source>
        <dbReference type="PROSITE-ProRule" id="PRU01240"/>
    </source>
</evidence>
<dbReference type="InterPro" id="IPR051048">
    <property type="entry name" value="Peptidase_S8/S53_subtilisin"/>
</dbReference>
<dbReference type="Pfam" id="PF00082">
    <property type="entry name" value="Peptidase_S8"/>
    <property type="match status" value="1"/>
</dbReference>
<dbReference type="RefSeq" id="WP_204657172.1">
    <property type="nucleotide sequence ID" value="NZ_CP056775.1"/>
</dbReference>
<feature type="domain" description="Peptidase S8/S53" evidence="6">
    <location>
        <begin position="239"/>
        <end position="499"/>
    </location>
</feature>
<dbReference type="InterPro" id="IPR015500">
    <property type="entry name" value="Peptidase_S8_subtilisin-rel"/>
</dbReference>
<dbReference type="SUPFAM" id="SSF52743">
    <property type="entry name" value="Subtilisin-like"/>
    <property type="match status" value="1"/>
</dbReference>
<dbReference type="CDD" id="cd04842">
    <property type="entry name" value="Peptidases_S8_Kp43_protease"/>
    <property type="match status" value="1"/>
</dbReference>